<evidence type="ECO:0000256" key="1">
    <source>
        <dbReference type="PROSITE-ProRule" id="PRU00706"/>
    </source>
</evidence>
<keyword evidence="4" id="KW-1185">Reference proteome</keyword>
<evidence type="ECO:0000259" key="2">
    <source>
        <dbReference type="SMART" id="SM00562"/>
    </source>
</evidence>
<dbReference type="InterPro" id="IPR034907">
    <property type="entry name" value="NDK-like_dom"/>
</dbReference>
<dbReference type="SMART" id="SM00562">
    <property type="entry name" value="NDK"/>
    <property type="match status" value="1"/>
</dbReference>
<accession>A0A226MXP8</accession>
<dbReference type="PANTHER" id="PTHR46135">
    <property type="entry name" value="NME/NM23 FAMILY MEMBER 8"/>
    <property type="match status" value="1"/>
</dbReference>
<name>A0A226MXP8_CALSU</name>
<dbReference type="PROSITE" id="PS51374">
    <property type="entry name" value="NDPK_LIKE"/>
    <property type="match status" value="1"/>
</dbReference>
<dbReference type="Proteomes" id="UP000198323">
    <property type="component" value="Unassembled WGS sequence"/>
</dbReference>
<comment type="caution">
    <text evidence="3">The sequence shown here is derived from an EMBL/GenBank/DDBJ whole genome shotgun (WGS) entry which is preliminary data.</text>
</comment>
<evidence type="ECO:0000313" key="4">
    <source>
        <dbReference type="Proteomes" id="UP000198323"/>
    </source>
</evidence>
<reference evidence="3 4" key="1">
    <citation type="submission" date="2016-07" db="EMBL/GenBank/DDBJ databases">
        <title>Disparate Historic Effective Population Sizes Predicted by Modern Levels of Genome Diversity for the Scaled Quail (Callipepla squamata) and the Northern Bobwhite (Colinus virginianus): Inferences from First and Second Generation Draft Genome Assemblies for Sympatric New World Quail.</title>
        <authorList>
            <person name="Oldeschulte D.L."/>
            <person name="Halley Y.A."/>
            <person name="Bhattarai E.K."/>
            <person name="Brashear W.A."/>
            <person name="Hill J."/>
            <person name="Metz R.P."/>
            <person name="Johnson C.D."/>
            <person name="Rollins D."/>
            <person name="Peterson M.J."/>
            <person name="Bickhart D.M."/>
            <person name="Decker J.E."/>
            <person name="Seabury C.M."/>
        </authorList>
    </citation>
    <scope>NUCLEOTIDE SEQUENCE [LARGE SCALE GENOMIC DNA]</scope>
    <source>
        <strain evidence="3 4">Texas</strain>
        <tissue evidence="3">Leg muscle</tissue>
    </source>
</reference>
<organism evidence="3 4">
    <name type="scientific">Callipepla squamata</name>
    <name type="common">Scaled quail</name>
    <dbReference type="NCBI Taxonomy" id="9009"/>
    <lineage>
        <taxon>Eukaryota</taxon>
        <taxon>Metazoa</taxon>
        <taxon>Chordata</taxon>
        <taxon>Craniata</taxon>
        <taxon>Vertebrata</taxon>
        <taxon>Euteleostomi</taxon>
        <taxon>Archelosauria</taxon>
        <taxon>Archosauria</taxon>
        <taxon>Dinosauria</taxon>
        <taxon>Saurischia</taxon>
        <taxon>Theropoda</taxon>
        <taxon>Coelurosauria</taxon>
        <taxon>Aves</taxon>
        <taxon>Neognathae</taxon>
        <taxon>Galloanserae</taxon>
        <taxon>Galliformes</taxon>
        <taxon>Odontophoridae</taxon>
        <taxon>Callipepla</taxon>
    </lineage>
</organism>
<dbReference type="OrthoDB" id="2162449at2759"/>
<sequence>GSCLGFELLGLKWLPRLTRCQAKEITPFEVGDTFWQRSLDTLMSNPVLVCALRWINAFQVLENALKRLTQCEEELSRGDSALQRIMALTPEVTFRQAILFFTEKDLVADSEHRPTAKYLPPPGKTPRAGGKGIHIYLPRSICFSCLAEEAQRCHAESLFTYLHAACFVTGAQILCTVLLIKPGAWSHRLARILRKLSLEKFTVVGMKHVDLEPDIALGLLSSEAKQDPTALEAHCTYLTSGTSLVLCLQRPNAVKKLIDMLGPEDPNAAQALDPCLWRAQYGISTVQNGFYGSKSYQISVRDMKLFFPEGLCCAECQTLEEEEIYNLKCDPVVSLEINKQHKIIKRGTGGQLDVLGSGQPRDPDQPVLNNLCQTTCLILPAAIVCGSDPPYVELLDQLIGKGFTATGVRLTVLDAPQAHCVSEILSRAECGVAAKDKPTIPGTC</sequence>
<gene>
    <name evidence="3" type="ORF">ASZ78_000967</name>
</gene>
<dbReference type="EMBL" id="MCFN01000356">
    <property type="protein sequence ID" value="OXB60064.1"/>
    <property type="molecule type" value="Genomic_DNA"/>
</dbReference>
<dbReference type="STRING" id="9009.A0A226MXP8"/>
<protein>
    <recommendedName>
        <fullName evidence="2">Nucleoside diphosphate kinase-like domain-containing protein</fullName>
    </recommendedName>
</protein>
<feature type="non-terminal residue" evidence="3">
    <location>
        <position position="1"/>
    </location>
</feature>
<comment type="caution">
    <text evidence="1">Lacks conserved residue(s) required for the propagation of feature annotation.</text>
</comment>
<dbReference type="SUPFAM" id="SSF54919">
    <property type="entry name" value="Nucleoside diphosphate kinase, NDK"/>
    <property type="match status" value="2"/>
</dbReference>
<dbReference type="AlphaFoldDB" id="A0A226MXP8"/>
<comment type="similarity">
    <text evidence="1">Belongs to the NDK family.</text>
</comment>
<dbReference type="Pfam" id="PF00334">
    <property type="entry name" value="NDK"/>
    <property type="match status" value="1"/>
</dbReference>
<feature type="domain" description="Nucleoside diphosphate kinase-like" evidence="2">
    <location>
        <begin position="173"/>
        <end position="313"/>
    </location>
</feature>
<dbReference type="Gene3D" id="3.30.70.141">
    <property type="entry name" value="Nucleoside diphosphate kinase-like domain"/>
    <property type="match status" value="1"/>
</dbReference>
<proteinExistence type="inferred from homology"/>
<dbReference type="PANTHER" id="PTHR46135:SF4">
    <property type="entry name" value="DYNEIN AXONEMAL ASSEMBLY FACTOR 8"/>
    <property type="match status" value="1"/>
</dbReference>
<evidence type="ECO:0000313" key="3">
    <source>
        <dbReference type="EMBL" id="OXB60064.1"/>
    </source>
</evidence>
<dbReference type="InterPro" id="IPR036850">
    <property type="entry name" value="NDK-like_dom_sf"/>
</dbReference>
<dbReference type="InterPro" id="IPR051766">
    <property type="entry name" value="TXND_domain-containing"/>
</dbReference>